<organism evidence="2 3">
    <name type="scientific">Virgibacillus dokdonensis</name>
    <dbReference type="NCBI Taxonomy" id="302167"/>
    <lineage>
        <taxon>Bacteria</taxon>
        <taxon>Bacillati</taxon>
        <taxon>Bacillota</taxon>
        <taxon>Bacilli</taxon>
        <taxon>Bacillales</taxon>
        <taxon>Bacillaceae</taxon>
        <taxon>Virgibacillus</taxon>
    </lineage>
</organism>
<dbReference type="Proteomes" id="UP000256488">
    <property type="component" value="Unassembled WGS sequence"/>
</dbReference>
<evidence type="ECO:0000313" key="2">
    <source>
        <dbReference type="EMBL" id="RFA37049.1"/>
    </source>
</evidence>
<keyword evidence="1" id="KW-1133">Transmembrane helix</keyword>
<protein>
    <submittedName>
        <fullName evidence="2">Uncharacterized protein</fullName>
    </submittedName>
</protein>
<evidence type="ECO:0000313" key="3">
    <source>
        <dbReference type="Proteomes" id="UP000256488"/>
    </source>
</evidence>
<evidence type="ECO:0000256" key="1">
    <source>
        <dbReference type="SAM" id="Phobius"/>
    </source>
</evidence>
<sequence length="162" mass="18794">MSFVEITAGISVVISFVLAISTVVKNYKDNKRSLETQTPIFKVEKIQSFSNAKHLLLIRNVNDNFFVIKNVKSNDYRAECNYEGVIRIEQKKLKSESERHTFKGHCIEIKINSDDKLKVSFDIEGLTISGRKFIVRTPELTFSKRLNKTISIQDRYLEFIKK</sequence>
<name>A0A3E0WXE4_9BACI</name>
<accession>A0A3E0WXE4</accession>
<dbReference type="RefSeq" id="WP_116277213.1">
    <property type="nucleotide sequence ID" value="NZ_NFZX01000003.1"/>
</dbReference>
<gene>
    <name evidence="2" type="ORF">CAI16_02960</name>
</gene>
<keyword evidence="1" id="KW-0472">Membrane</keyword>
<proteinExistence type="predicted"/>
<reference evidence="2 3" key="1">
    <citation type="submission" date="2017-05" db="EMBL/GenBank/DDBJ databases">
        <title>Virgibacillus sp. AK90 isolated from a saltern of Kakinada, India.</title>
        <authorList>
            <person name="Gupta V."/>
            <person name="Sidhu C."/>
            <person name="Korpole S."/>
            <person name="Pinnaka A.K."/>
        </authorList>
    </citation>
    <scope>NUCLEOTIDE SEQUENCE [LARGE SCALE GENOMIC DNA]</scope>
    <source>
        <strain evidence="2 3">AK90</strain>
    </source>
</reference>
<feature type="transmembrane region" description="Helical" evidence="1">
    <location>
        <begin position="6"/>
        <end position="24"/>
    </location>
</feature>
<keyword evidence="1" id="KW-0812">Transmembrane</keyword>
<comment type="caution">
    <text evidence="2">The sequence shown here is derived from an EMBL/GenBank/DDBJ whole genome shotgun (WGS) entry which is preliminary data.</text>
</comment>
<dbReference type="EMBL" id="NFZX01000003">
    <property type="protein sequence ID" value="RFA37049.1"/>
    <property type="molecule type" value="Genomic_DNA"/>
</dbReference>
<dbReference type="AlphaFoldDB" id="A0A3E0WXE4"/>